<dbReference type="GO" id="GO:0006081">
    <property type="term" value="P:aldehyde metabolic process"/>
    <property type="evidence" value="ECO:0007669"/>
    <property type="project" value="InterPro"/>
</dbReference>
<organism evidence="4 5">
    <name type="scientific">Nannochloropsis salina CCMP1776</name>
    <dbReference type="NCBI Taxonomy" id="1027361"/>
    <lineage>
        <taxon>Eukaryota</taxon>
        <taxon>Sar</taxon>
        <taxon>Stramenopiles</taxon>
        <taxon>Ochrophyta</taxon>
        <taxon>Eustigmatophyceae</taxon>
        <taxon>Eustigmatales</taxon>
        <taxon>Monodopsidaceae</taxon>
        <taxon>Microchloropsis</taxon>
        <taxon>Microchloropsis salina</taxon>
    </lineage>
</organism>
<evidence type="ECO:0000313" key="4">
    <source>
        <dbReference type="EMBL" id="TFJ86944.1"/>
    </source>
</evidence>
<sequence>MPTALETKMKDAVAELRTTFESGVTLAYKWREEQLKALEAMIKGHKKEILAAIHKDLRKPEAEADITELAVAEHEVRDTLKHLHEWMQPEEMPTPAWLVPAKCELRRDPYGVVLVISPFNYPFQLAFVPLMNALAAAPPASLPPASSSVPAIFIVNCQLPSEAPVLLGASDDGPGYNVIFYFVCTEEAAQSLRDLPSAPPAVKLLEEYFRMAPNNPEFRGRFKAMAQLHDIGKLGLPGFIERYNGKPTLINKSGCLLTVPALSPIIKREIHGAMALEREELQVEQLEEREAEESKREKGPILPTLQVESAEEAIQIIRRKPQPLALYIFASDSATCDLVMQQVPSGGVCLNDTLVQFACTTLPFGGIGTSGLGQYHGRFSYESFTHVRGVLWRWDHWLGDVPVSVRYAPYTPAKHKAFRLLTDAVAGIEFKTTIVTVSNAKRLLQALLMVLGVIYLVQLSKECASADLMGMLPYRRA</sequence>
<feature type="domain" description="Aldehyde dehydrogenase" evidence="3">
    <location>
        <begin position="299"/>
        <end position="388"/>
    </location>
</feature>
<name>A0A4D9D7E9_9STRA</name>
<dbReference type="GO" id="GO:0004029">
    <property type="term" value="F:aldehyde dehydrogenase (NAD+) activity"/>
    <property type="evidence" value="ECO:0007669"/>
    <property type="project" value="TreeGrafter"/>
</dbReference>
<dbReference type="Proteomes" id="UP000355283">
    <property type="component" value="Unassembled WGS sequence"/>
</dbReference>
<dbReference type="Gene3D" id="3.40.309.10">
    <property type="entry name" value="Aldehyde Dehydrogenase, Chain A, domain 2"/>
    <property type="match status" value="1"/>
</dbReference>
<accession>A0A4D9D7E9</accession>
<dbReference type="SUPFAM" id="SSF53720">
    <property type="entry name" value="ALDH-like"/>
    <property type="match status" value="2"/>
</dbReference>
<dbReference type="InterPro" id="IPR016163">
    <property type="entry name" value="Ald_DH_C"/>
</dbReference>
<dbReference type="OrthoDB" id="440325at2759"/>
<dbReference type="InterPro" id="IPR016162">
    <property type="entry name" value="Ald_DH_N"/>
</dbReference>
<dbReference type="InterPro" id="IPR012394">
    <property type="entry name" value="Aldehyde_DH_NAD(P)"/>
</dbReference>
<dbReference type="PANTHER" id="PTHR43570:SF16">
    <property type="entry name" value="ALDEHYDE DEHYDROGENASE TYPE III, ISOFORM Q"/>
    <property type="match status" value="1"/>
</dbReference>
<feature type="domain" description="Aldehyde dehydrogenase" evidence="3">
    <location>
        <begin position="3"/>
        <end position="147"/>
    </location>
</feature>
<evidence type="ECO:0000256" key="1">
    <source>
        <dbReference type="ARBA" id="ARBA00009986"/>
    </source>
</evidence>
<gene>
    <name evidence="4" type="ORF">NSK_002032</name>
</gene>
<dbReference type="GO" id="GO:0005737">
    <property type="term" value="C:cytoplasm"/>
    <property type="evidence" value="ECO:0007669"/>
    <property type="project" value="TreeGrafter"/>
</dbReference>
<dbReference type="EMBL" id="SDOX01000007">
    <property type="protein sequence ID" value="TFJ86944.1"/>
    <property type="molecule type" value="Genomic_DNA"/>
</dbReference>
<dbReference type="PANTHER" id="PTHR43570">
    <property type="entry name" value="ALDEHYDE DEHYDROGENASE"/>
    <property type="match status" value="1"/>
</dbReference>
<dbReference type="InterPro" id="IPR015590">
    <property type="entry name" value="Aldehyde_DH_dom"/>
</dbReference>
<comment type="caution">
    <text evidence="4">The sequence shown here is derived from an EMBL/GenBank/DDBJ whole genome shotgun (WGS) entry which is preliminary data.</text>
</comment>
<dbReference type="AlphaFoldDB" id="A0A4D9D7E9"/>
<evidence type="ECO:0000256" key="2">
    <source>
        <dbReference type="ARBA" id="ARBA00023002"/>
    </source>
</evidence>
<dbReference type="InterPro" id="IPR016161">
    <property type="entry name" value="Ald_DH/histidinol_DH"/>
</dbReference>
<dbReference type="Pfam" id="PF00171">
    <property type="entry name" value="Aldedh"/>
    <property type="match status" value="2"/>
</dbReference>
<reference evidence="4 5" key="1">
    <citation type="submission" date="2019-01" db="EMBL/GenBank/DDBJ databases">
        <title>Nuclear Genome Assembly of the Microalgal Biofuel strain Nannochloropsis salina CCMP1776.</title>
        <authorList>
            <person name="Hovde B."/>
        </authorList>
    </citation>
    <scope>NUCLEOTIDE SEQUENCE [LARGE SCALE GENOMIC DNA]</scope>
    <source>
        <strain evidence="4 5">CCMP1776</strain>
    </source>
</reference>
<dbReference type="Gene3D" id="3.40.605.10">
    <property type="entry name" value="Aldehyde Dehydrogenase, Chain A, domain 1"/>
    <property type="match status" value="2"/>
</dbReference>
<comment type="similarity">
    <text evidence="1">Belongs to the aldehyde dehydrogenase family.</text>
</comment>
<keyword evidence="5" id="KW-1185">Reference proteome</keyword>
<protein>
    <recommendedName>
        <fullName evidence="3">Aldehyde dehydrogenase domain-containing protein</fullName>
    </recommendedName>
</protein>
<evidence type="ECO:0000259" key="3">
    <source>
        <dbReference type="Pfam" id="PF00171"/>
    </source>
</evidence>
<proteinExistence type="inferred from homology"/>
<evidence type="ECO:0000313" key="5">
    <source>
        <dbReference type="Proteomes" id="UP000355283"/>
    </source>
</evidence>
<keyword evidence="2" id="KW-0560">Oxidoreductase</keyword>